<reference evidence="2" key="1">
    <citation type="submission" date="2024-02" db="EMBL/GenBank/DDBJ databases">
        <authorList>
            <consortium name="ELIXIR-Norway"/>
            <consortium name="Elixir Norway"/>
        </authorList>
    </citation>
    <scope>NUCLEOTIDE SEQUENCE</scope>
</reference>
<protein>
    <submittedName>
        <fullName evidence="2">Uncharacterized protein</fullName>
    </submittedName>
</protein>
<evidence type="ECO:0000256" key="1">
    <source>
        <dbReference type="SAM" id="MobiDB-lite"/>
    </source>
</evidence>
<dbReference type="EMBL" id="OZ019895">
    <property type="protein sequence ID" value="CAK9221298.1"/>
    <property type="molecule type" value="Genomic_DNA"/>
</dbReference>
<organism evidence="2 3">
    <name type="scientific">Sphagnum troendelagicum</name>
    <dbReference type="NCBI Taxonomy" id="128251"/>
    <lineage>
        <taxon>Eukaryota</taxon>
        <taxon>Viridiplantae</taxon>
        <taxon>Streptophyta</taxon>
        <taxon>Embryophyta</taxon>
        <taxon>Bryophyta</taxon>
        <taxon>Sphagnophytina</taxon>
        <taxon>Sphagnopsida</taxon>
        <taxon>Sphagnales</taxon>
        <taxon>Sphagnaceae</taxon>
        <taxon>Sphagnum</taxon>
    </lineage>
</organism>
<evidence type="ECO:0000313" key="2">
    <source>
        <dbReference type="EMBL" id="CAK9221298.1"/>
    </source>
</evidence>
<name>A0ABP0UHD4_9BRYO</name>
<dbReference type="Proteomes" id="UP001497512">
    <property type="component" value="Chromosome 3"/>
</dbReference>
<evidence type="ECO:0000313" key="3">
    <source>
        <dbReference type="Proteomes" id="UP001497512"/>
    </source>
</evidence>
<gene>
    <name evidence="2" type="ORF">CSSPTR1EN2_LOCUS15886</name>
</gene>
<keyword evidence="3" id="KW-1185">Reference proteome</keyword>
<proteinExistence type="predicted"/>
<accession>A0ABP0UHD4</accession>
<sequence>MAVKGNLHLEWSWQAESGRGGMKCTILAHIRTGSSALNVQNKRHLHWKEIGTISAMKNDTGGAVAAHNLLLKRDPSSTDHLVHKQKMASILASPQAARKKRFVKLELGSLKASLLAEANPFQNPKVAGDTTQHDLEPDRGYVENVGIESPSTFTIYPTLMPNEGTPPHNPEPDQGHHKGSIGR</sequence>
<feature type="region of interest" description="Disordered" evidence="1">
    <location>
        <begin position="159"/>
        <end position="183"/>
    </location>
</feature>